<sequence length="156" mass="17860">MTNYNEQIKAFYRAYLEQNPQAPQTYTAWSFGGDDALADELAELVVQGIKTATTSNHLLYELENEPVPEPGLHSIVLDRAGNPRAVIEIIQVEVKPYKEVDETFAFKEGEGDRTLTYWRSVHEPFFTKEMVEIGRDFSPDMLVVCEEFAVRFIAHK</sequence>
<dbReference type="KEGG" id="tap:GZ22_12140"/>
<evidence type="ECO:0000313" key="2">
    <source>
        <dbReference type="EMBL" id="AIF67318.1"/>
    </source>
</evidence>
<dbReference type="OrthoDB" id="9807542at2"/>
<name>A0A075LS55_9BACI</name>
<dbReference type="PANTHER" id="PTHR39203">
    <property type="entry name" value="CYTOPLASMIC PROTEIN-RELATED"/>
    <property type="match status" value="1"/>
</dbReference>
<evidence type="ECO:0000259" key="1">
    <source>
        <dbReference type="SMART" id="SM01022"/>
    </source>
</evidence>
<evidence type="ECO:0000313" key="3">
    <source>
        <dbReference type="Proteomes" id="UP000027980"/>
    </source>
</evidence>
<dbReference type="GeneID" id="34220040"/>
<dbReference type="InterPro" id="IPR007374">
    <property type="entry name" value="ASCH_domain"/>
</dbReference>
<dbReference type="PANTHER" id="PTHR39203:SF1">
    <property type="entry name" value="CYTOPLASMIC PROTEIN"/>
    <property type="match status" value="1"/>
</dbReference>
<dbReference type="InterPro" id="IPR015947">
    <property type="entry name" value="PUA-like_sf"/>
</dbReference>
<dbReference type="InterPro" id="IPR009326">
    <property type="entry name" value="DUF984"/>
</dbReference>
<reference evidence="2 3" key="1">
    <citation type="submission" date="2014-07" db="EMBL/GenBank/DDBJ databases">
        <title>Complete genome sequence of a moderately halophilic bacterium Terribacillus aidingensis MP602, isolated from Cryptomeria fortunei in Tianmu mountain in China.</title>
        <authorList>
            <person name="Wang Y."/>
            <person name="Lu P."/>
            <person name="Zhang L."/>
        </authorList>
    </citation>
    <scope>NUCLEOTIDE SEQUENCE [LARGE SCALE GENOMIC DNA]</scope>
    <source>
        <strain evidence="2 3">MP602</strain>
    </source>
</reference>
<accession>A0A075LS55</accession>
<dbReference type="SMART" id="SM01022">
    <property type="entry name" value="ASCH"/>
    <property type="match status" value="1"/>
</dbReference>
<protein>
    <recommendedName>
        <fullName evidence="1">ASCH domain-containing protein</fullName>
    </recommendedName>
</protein>
<dbReference type="HOGENOM" id="CLU_102450_0_0_9"/>
<organism evidence="2 3">
    <name type="scientific">Terribacillus saccharophilus</name>
    <dbReference type="NCBI Taxonomy" id="361277"/>
    <lineage>
        <taxon>Bacteria</taxon>
        <taxon>Bacillati</taxon>
        <taxon>Bacillota</taxon>
        <taxon>Bacilli</taxon>
        <taxon>Bacillales</taxon>
        <taxon>Bacillaceae</taxon>
        <taxon>Terribacillus</taxon>
    </lineage>
</organism>
<dbReference type="EMBL" id="CP008876">
    <property type="protein sequence ID" value="AIF67318.1"/>
    <property type="molecule type" value="Genomic_DNA"/>
</dbReference>
<dbReference type="Gene3D" id="3.10.400.10">
    <property type="entry name" value="Sulfate adenylyltransferase"/>
    <property type="match status" value="1"/>
</dbReference>
<dbReference type="RefSeq" id="WP_038562713.1">
    <property type="nucleotide sequence ID" value="NZ_CP008876.1"/>
</dbReference>
<dbReference type="Pfam" id="PF04266">
    <property type="entry name" value="ASCH"/>
    <property type="match status" value="1"/>
</dbReference>
<dbReference type="AlphaFoldDB" id="A0A075LS55"/>
<feature type="domain" description="ASCH" evidence="1">
    <location>
        <begin position="29"/>
        <end position="151"/>
    </location>
</feature>
<proteinExistence type="predicted"/>
<dbReference type="Proteomes" id="UP000027980">
    <property type="component" value="Chromosome"/>
</dbReference>
<dbReference type="CDD" id="cd06553">
    <property type="entry name" value="ASCH_Ef3133_like"/>
    <property type="match status" value="1"/>
</dbReference>
<dbReference type="PIRSF" id="PIRSF021320">
    <property type="entry name" value="DUF984"/>
    <property type="match status" value="1"/>
</dbReference>
<dbReference type="SUPFAM" id="SSF88697">
    <property type="entry name" value="PUA domain-like"/>
    <property type="match status" value="1"/>
</dbReference>
<gene>
    <name evidence="2" type="ORF">GZ22_12140</name>
</gene>